<sequence length="30" mass="3212">MSNQSNQNIQCSEAYEGNDAGDKPINTLGL</sequence>
<accession>W6RTF2</accession>
<feature type="region of interest" description="Disordered" evidence="1">
    <location>
        <begin position="1"/>
        <end position="30"/>
    </location>
</feature>
<proteinExistence type="predicted"/>
<feature type="compositionally biased region" description="Polar residues" evidence="1">
    <location>
        <begin position="1"/>
        <end position="11"/>
    </location>
</feature>
<protein>
    <submittedName>
        <fullName evidence="2">Uncharacterized protein</fullName>
    </submittedName>
</protein>
<dbReference type="HOGENOM" id="CLU_3402847_0_0_9"/>
<name>W6RTF2_9CLOT</name>
<evidence type="ECO:0000256" key="1">
    <source>
        <dbReference type="SAM" id="MobiDB-lite"/>
    </source>
</evidence>
<dbReference type="EMBL" id="HG917868">
    <property type="protein sequence ID" value="CDM67553.1"/>
    <property type="molecule type" value="Genomic_DNA"/>
</dbReference>
<reference evidence="2 3" key="1">
    <citation type="submission" date="2013-11" db="EMBL/GenBank/DDBJ databases">
        <title>Complete genome sequence of Clostridum sp. M2/40.</title>
        <authorList>
            <person name="Wibberg D."/>
            <person name="Puehler A."/>
            <person name="Schlueter A."/>
        </authorList>
    </citation>
    <scope>NUCLEOTIDE SEQUENCE [LARGE SCALE GENOMIC DNA]</scope>
    <source>
        <strain evidence="3">M2/40</strain>
    </source>
</reference>
<evidence type="ECO:0000313" key="3">
    <source>
        <dbReference type="Proteomes" id="UP000019426"/>
    </source>
</evidence>
<dbReference type="KEGG" id="clt:CM240_0386"/>
<keyword evidence="3" id="KW-1185">Reference proteome</keyword>
<dbReference type="Proteomes" id="UP000019426">
    <property type="component" value="Chromosome M2/40_rep1"/>
</dbReference>
<dbReference type="AlphaFoldDB" id="W6RTF2"/>
<evidence type="ECO:0000313" key="2">
    <source>
        <dbReference type="EMBL" id="CDM67553.1"/>
    </source>
</evidence>
<gene>
    <name evidence="2" type="ORF">CM240_0386</name>
</gene>
<organism evidence="2 3">
    <name type="scientific">Clostridium bornimense</name>
    <dbReference type="NCBI Taxonomy" id="1216932"/>
    <lineage>
        <taxon>Bacteria</taxon>
        <taxon>Bacillati</taxon>
        <taxon>Bacillota</taxon>
        <taxon>Clostridia</taxon>
        <taxon>Eubacteriales</taxon>
        <taxon>Clostridiaceae</taxon>
        <taxon>Clostridium</taxon>
    </lineage>
</organism>